<name>A0A5P8W8Y7_9NOSO</name>
<protein>
    <submittedName>
        <fullName evidence="1">Uncharacterized protein</fullName>
    </submittedName>
</protein>
<keyword evidence="2" id="KW-1185">Reference proteome</keyword>
<organism evidence="1 2">
    <name type="scientific">Nostoc sphaeroides CCNUC1</name>
    <dbReference type="NCBI Taxonomy" id="2653204"/>
    <lineage>
        <taxon>Bacteria</taxon>
        <taxon>Bacillati</taxon>
        <taxon>Cyanobacteriota</taxon>
        <taxon>Cyanophyceae</taxon>
        <taxon>Nostocales</taxon>
        <taxon>Nostocaceae</taxon>
        <taxon>Nostoc</taxon>
    </lineage>
</organism>
<dbReference type="KEGG" id="nsh:GXM_06761"/>
<reference evidence="1 2" key="1">
    <citation type="submission" date="2019-10" db="EMBL/GenBank/DDBJ databases">
        <title>Genomic and transcriptomic insights into the perfect genentic adaptation of a filamentous nitrogen-fixing cyanobacterium to rice fields.</title>
        <authorList>
            <person name="Chen Z."/>
        </authorList>
    </citation>
    <scope>NUCLEOTIDE SEQUENCE [LARGE SCALE GENOMIC DNA]</scope>
    <source>
        <strain evidence="1">CCNUC1</strain>
    </source>
</reference>
<dbReference type="Proteomes" id="UP000326678">
    <property type="component" value="Chromosome Gxm1"/>
</dbReference>
<dbReference type="EMBL" id="CP045226">
    <property type="protein sequence ID" value="QFS49267.1"/>
    <property type="molecule type" value="Genomic_DNA"/>
</dbReference>
<sequence>MLSPSRGTRPSASTVPSSYESKFFFTSSSHPTKPSQFDQNFRFSRLDLDNFPTNRGIQGIGLAGTHSRLYTPYIFSVDGKDTRKKFT</sequence>
<gene>
    <name evidence="1" type="ORF">GXM_06761</name>
</gene>
<evidence type="ECO:0000313" key="2">
    <source>
        <dbReference type="Proteomes" id="UP000326678"/>
    </source>
</evidence>
<dbReference type="AlphaFoldDB" id="A0A5P8W8Y7"/>
<proteinExistence type="predicted"/>
<accession>A0A5P8W8Y7</accession>
<evidence type="ECO:0000313" key="1">
    <source>
        <dbReference type="EMBL" id="QFS49267.1"/>
    </source>
</evidence>